<dbReference type="EMBL" id="JACEIK010000188">
    <property type="protein sequence ID" value="MCD7451941.1"/>
    <property type="molecule type" value="Genomic_DNA"/>
</dbReference>
<dbReference type="PANTHER" id="PTHR43768">
    <property type="entry name" value="TREHALOSE 6-PHOSPHATE PHOSPHATASE"/>
    <property type="match status" value="1"/>
</dbReference>
<accession>A0ABS8RYU8</accession>
<reference evidence="1 2" key="1">
    <citation type="journal article" date="2021" name="BMC Genomics">
        <title>Datura genome reveals duplications of psychoactive alkaloid biosynthetic genes and high mutation rate following tissue culture.</title>
        <authorList>
            <person name="Rajewski A."/>
            <person name="Carter-House D."/>
            <person name="Stajich J."/>
            <person name="Litt A."/>
        </authorList>
    </citation>
    <scope>NUCLEOTIDE SEQUENCE [LARGE SCALE GENOMIC DNA]</scope>
    <source>
        <strain evidence="1">AR-01</strain>
    </source>
</reference>
<dbReference type="PANTHER" id="PTHR43768:SF40">
    <property type="entry name" value="TREHALOSE 6-PHOSPHATE PHOSPHATASE"/>
    <property type="match status" value="1"/>
</dbReference>
<comment type="caution">
    <text evidence="1">The sequence shown here is derived from an EMBL/GenBank/DDBJ whole genome shotgun (WGS) entry which is preliminary data.</text>
</comment>
<name>A0ABS8RYU8_DATST</name>
<dbReference type="Gene3D" id="3.40.50.1000">
    <property type="entry name" value="HAD superfamily/HAD-like"/>
    <property type="match status" value="1"/>
</dbReference>
<keyword evidence="2" id="KW-1185">Reference proteome</keyword>
<proteinExistence type="predicted"/>
<organism evidence="1 2">
    <name type="scientific">Datura stramonium</name>
    <name type="common">Jimsonweed</name>
    <name type="synonym">Common thornapple</name>
    <dbReference type="NCBI Taxonomy" id="4076"/>
    <lineage>
        <taxon>Eukaryota</taxon>
        <taxon>Viridiplantae</taxon>
        <taxon>Streptophyta</taxon>
        <taxon>Embryophyta</taxon>
        <taxon>Tracheophyta</taxon>
        <taxon>Spermatophyta</taxon>
        <taxon>Magnoliopsida</taxon>
        <taxon>eudicotyledons</taxon>
        <taxon>Gunneridae</taxon>
        <taxon>Pentapetalae</taxon>
        <taxon>asterids</taxon>
        <taxon>lamiids</taxon>
        <taxon>Solanales</taxon>
        <taxon>Solanaceae</taxon>
        <taxon>Solanoideae</taxon>
        <taxon>Datureae</taxon>
        <taxon>Datura</taxon>
    </lineage>
</organism>
<feature type="non-terminal residue" evidence="1">
    <location>
        <position position="1"/>
    </location>
</feature>
<dbReference type="Proteomes" id="UP000823775">
    <property type="component" value="Unassembled WGS sequence"/>
</dbReference>
<sequence>GINRGVLGWTTQMDWAITNARGKGVRESVYRMTMAAVVITMTKQNAISDPESGVNTALFSAAVTKPPPLPRPVSCINISRETIFEINGGPRIKSWVDSMRASSPTHHMSTSLYEDKTSWMVEHPSAVDRFEDIISVSKGKQIVMFLDYDGTLSPIVDDPDQAFMYTILYNWQSCTMLEAMGWI</sequence>
<dbReference type="InterPro" id="IPR044651">
    <property type="entry name" value="OTSB-like"/>
</dbReference>
<protein>
    <recommendedName>
        <fullName evidence="3">Trehalose-phosphatase</fullName>
    </recommendedName>
</protein>
<evidence type="ECO:0000313" key="1">
    <source>
        <dbReference type="EMBL" id="MCD7451941.1"/>
    </source>
</evidence>
<gene>
    <name evidence="1" type="ORF">HAX54_014205</name>
</gene>
<evidence type="ECO:0008006" key="3">
    <source>
        <dbReference type="Google" id="ProtNLM"/>
    </source>
</evidence>
<dbReference type="InterPro" id="IPR023214">
    <property type="entry name" value="HAD_sf"/>
</dbReference>
<evidence type="ECO:0000313" key="2">
    <source>
        <dbReference type="Proteomes" id="UP000823775"/>
    </source>
</evidence>